<dbReference type="Gene3D" id="3.30.1470.10">
    <property type="entry name" value="Photosystem I PsaD, reaction center subunit II"/>
    <property type="match status" value="1"/>
</dbReference>
<dbReference type="EMBL" id="CAJNJA010013474">
    <property type="protein sequence ID" value="CAE7321915.1"/>
    <property type="molecule type" value="Genomic_DNA"/>
</dbReference>
<keyword evidence="1" id="KW-0175">Coiled coil</keyword>
<proteinExistence type="predicted"/>
<keyword evidence="6" id="KW-1185">Reference proteome</keyword>
<feature type="region of interest" description="Disordered" evidence="2">
    <location>
        <begin position="475"/>
        <end position="509"/>
    </location>
</feature>
<dbReference type="InterPro" id="IPR001202">
    <property type="entry name" value="WW_dom"/>
</dbReference>
<dbReference type="SUPFAM" id="SSF51045">
    <property type="entry name" value="WW domain"/>
    <property type="match status" value="1"/>
</dbReference>
<dbReference type="PANTHER" id="PTHR21715:SF0">
    <property type="entry name" value="RH04127P"/>
    <property type="match status" value="1"/>
</dbReference>
<dbReference type="OrthoDB" id="447506at2759"/>
<feature type="coiled-coil region" evidence="1">
    <location>
        <begin position="1007"/>
        <end position="1073"/>
    </location>
</feature>
<dbReference type="PROSITE" id="PS50020">
    <property type="entry name" value="WW_DOMAIN_2"/>
    <property type="match status" value="1"/>
</dbReference>
<dbReference type="InterPro" id="IPR000008">
    <property type="entry name" value="C2_dom"/>
</dbReference>
<organism evidence="5 6">
    <name type="scientific">Symbiodinium necroappetens</name>
    <dbReference type="NCBI Taxonomy" id="1628268"/>
    <lineage>
        <taxon>Eukaryota</taxon>
        <taxon>Sar</taxon>
        <taxon>Alveolata</taxon>
        <taxon>Dinophyceae</taxon>
        <taxon>Suessiales</taxon>
        <taxon>Symbiodiniaceae</taxon>
        <taxon>Symbiodinium</taxon>
    </lineage>
</organism>
<dbReference type="Gene3D" id="2.60.40.150">
    <property type="entry name" value="C2 domain"/>
    <property type="match status" value="1"/>
</dbReference>
<feature type="coiled-coil region" evidence="1">
    <location>
        <begin position="921"/>
        <end position="978"/>
    </location>
</feature>
<dbReference type="InterPro" id="IPR035892">
    <property type="entry name" value="C2_domain_sf"/>
</dbReference>
<dbReference type="PROSITE" id="PS50004">
    <property type="entry name" value="C2"/>
    <property type="match status" value="1"/>
</dbReference>
<feature type="region of interest" description="Disordered" evidence="2">
    <location>
        <begin position="1595"/>
        <end position="1654"/>
    </location>
</feature>
<evidence type="ECO:0000256" key="1">
    <source>
        <dbReference type="SAM" id="Coils"/>
    </source>
</evidence>
<feature type="domain" description="WW" evidence="4">
    <location>
        <begin position="50"/>
        <end position="84"/>
    </location>
</feature>
<dbReference type="CDD" id="cd00201">
    <property type="entry name" value="WW"/>
    <property type="match status" value="1"/>
</dbReference>
<dbReference type="Proteomes" id="UP000601435">
    <property type="component" value="Unassembled WGS sequence"/>
</dbReference>
<sequence>METRSVVLEEHVDSEYEPTEQEILDYSEWLGMDLENDKDLMWIARAGLKVPLPPPWKPCTTGEENEVFYFNFDTGESVWDHPCDEYHRMLYKKERAKKSATQSSDPGCETIASHIQPPPVAKDATAVICKPIMMTNNPGHLGQHGFATGETYDARVPVVTGHVVSGPGGAMPSELAHAPWSPPCGPGPSHAPGSFVLVVESAKDLYDLDWTGKMDPYIKVRLGGREFRTQVMTNAGKKAKFHWTQIIDWRGEPDVHFLAMDSNMLVADGLIGEAVYRGLPLHSDFEGTLELMRPHAFGGCKKAGKLKIEITWQRGRPEAHGSGGYGPGAAMPGPPPYGPPGHGGPGMPGMPYAPHGHHGHHGYGPPHAAAGGISAAAAGHMLFQEAFGFGKKMKKHKKEKKDKKEKKFKVKKMKKSAQFQFLLQLQQVAISELLSSSIRLLTRRSQLKHLDEDRYGLPFDEAALEDLAQRLGLSQKEEDSGDLLDDSGSVGRSASASGGMLGGGDLEKKKKKKERRLRICALLEWKFRQEKKEKKSKKEKPEDKEDEGRKKVKRRQWFFCKGQSKIFFSAECDVLRSRKDRVPKLSMGRHFLSTSTAFRVSFPHLADSQRPAVNSMADRAQAVVTAVDAGWLPSSAWHNFSTTKLIHEGQEQLEQEKARLEELHQKNIAALQAEHKAKLAKHRRELQAEFELERDRTFSELQEKHEKQVREERARLQQELASKKGKMKQEIEALAKSEEELQKKLSESQAEATRLRSEAASLGRKCSAYDERVRRLEEDMKECRKEASHVRTSASTDAKEVASLKAQLDSKNVEIEQIKAGATSASERLAKWEEEMQRLQDLAQDNDEAKARIEQLMQDLEVRETQRAALEQQNKDLSQSQDTEELSKQKAKVASLEASLMSEVEAKSKLQAKFSEVQSDLAKASGNRAQLDELRRELDARTAELAEARKAPVTDSELRQAKDALEEEKRISSQASADVLRFKEDLASLKAELAEERGLSGTSKAEAASASGEASRLQAELAAQSKELQRLQELLDQQGLQAQEEQSRLMRRANDEKELRTQAQAELASAQQELAISKGTLSAREGECKRLQDKIGDAVGQHEELRRLQTSLEQATSRATNLKSELDARTADCVQLRAEVQQQERQAALRSMEEASLKAELDTWRAECDRWQSESDVPKMKALLEEEKASLSGMKAEAAETMAQCKAQAAAAAAELEARSKECGRLRAELRACRPSGALPQDEVRELVSLRARVLDLEAEVEAMHQAQKPAADLEESKTLRSMVKDRDDTVSRLRADLVHASARHCKEVEELQAKVNEARLEERQLRHDDNGFVVSDLKAQLRARASEVEQLHSEVRASMSELERTRAEARHAEARAAAREISSVEAAKVMVTDDWKREVDRLQVELQKSAADIAAAKEKAERANREVRRLQQEESRVAKSQEALRGELEQAQDNNRVIREEMADAEHRCEDARSMVRAERTSRTHAETQVREYQREARALKAQLQERAAEAEKFRSEARNKSYQLEDKELEVSHLQDQIQFLEDQLRARRRDLAEKEDWEAQTIQKDGPLDITGLKTAVELSQLSQAQGMGDLEVEEQDATLSPCDAGVPTDGSAPPNSPVQEREDMSPPAAWQERAEEEARAGSPPGAEAAAGCVPDEAAAYLQAKRRELQTEHMTVERLRHQWKQDADRLRSVSGMAREQVLLQEACTALGDRAAALQRALAEHSALEQALHAGTPEGDYMAFPRTSPPALGITGNPTNVLKARSDSGDTPRSTAQLLLYAGLPIVAPPKSHLQACRRLGHPTPRE</sequence>
<gene>
    <name evidence="5" type="primary">Cep164</name>
    <name evidence="5" type="ORF">SNEC2469_LOCUS8084</name>
</gene>
<dbReference type="InterPro" id="IPR053233">
    <property type="entry name" value="ABRA-related"/>
</dbReference>
<feature type="compositionally biased region" description="Low complexity" evidence="2">
    <location>
        <begin position="1644"/>
        <end position="1654"/>
    </location>
</feature>
<protein>
    <submittedName>
        <fullName evidence="5">Cep164 protein</fullName>
    </submittedName>
</protein>
<dbReference type="PANTHER" id="PTHR21715">
    <property type="entry name" value="RH04127P"/>
    <property type="match status" value="1"/>
</dbReference>
<dbReference type="Pfam" id="PF00397">
    <property type="entry name" value="WW"/>
    <property type="match status" value="1"/>
</dbReference>
<feature type="coiled-coil region" evidence="1">
    <location>
        <begin position="646"/>
        <end position="673"/>
    </location>
</feature>
<comment type="caution">
    <text evidence="5">The sequence shown here is derived from an EMBL/GenBank/DDBJ whole genome shotgun (WGS) entry which is preliminary data.</text>
</comment>
<evidence type="ECO:0000259" key="3">
    <source>
        <dbReference type="PROSITE" id="PS50004"/>
    </source>
</evidence>
<dbReference type="InterPro" id="IPR036020">
    <property type="entry name" value="WW_dom_sf"/>
</dbReference>
<reference evidence="5" key="1">
    <citation type="submission" date="2021-02" db="EMBL/GenBank/DDBJ databases">
        <authorList>
            <person name="Dougan E. K."/>
            <person name="Rhodes N."/>
            <person name="Thang M."/>
            <person name="Chan C."/>
        </authorList>
    </citation>
    <scope>NUCLEOTIDE SEQUENCE</scope>
</reference>
<feature type="coiled-coil region" evidence="1">
    <location>
        <begin position="699"/>
        <end position="880"/>
    </location>
</feature>
<feature type="coiled-coil region" evidence="1">
    <location>
        <begin position="1105"/>
        <end position="1204"/>
    </location>
</feature>
<feature type="coiled-coil region" evidence="1">
    <location>
        <begin position="1302"/>
        <end position="1553"/>
    </location>
</feature>
<dbReference type="SMART" id="SM00456">
    <property type="entry name" value="WW"/>
    <property type="match status" value="1"/>
</dbReference>
<feature type="domain" description="C2" evidence="3">
    <location>
        <begin position="176"/>
        <end position="295"/>
    </location>
</feature>
<name>A0A812P7R7_9DINO</name>
<dbReference type="Pfam" id="PF00168">
    <property type="entry name" value="C2"/>
    <property type="match status" value="1"/>
</dbReference>
<evidence type="ECO:0000259" key="4">
    <source>
        <dbReference type="PROSITE" id="PS50020"/>
    </source>
</evidence>
<feature type="compositionally biased region" description="Low complexity" evidence="2">
    <location>
        <begin position="486"/>
        <end position="498"/>
    </location>
</feature>
<evidence type="ECO:0000313" key="5">
    <source>
        <dbReference type="EMBL" id="CAE7321915.1"/>
    </source>
</evidence>
<evidence type="ECO:0000256" key="2">
    <source>
        <dbReference type="SAM" id="MobiDB-lite"/>
    </source>
</evidence>
<feature type="region of interest" description="Disordered" evidence="2">
    <location>
        <begin position="317"/>
        <end position="367"/>
    </location>
</feature>
<accession>A0A812P7R7</accession>
<evidence type="ECO:0000313" key="6">
    <source>
        <dbReference type="Proteomes" id="UP000601435"/>
    </source>
</evidence>
<dbReference type="SUPFAM" id="SSF49562">
    <property type="entry name" value="C2 domain (Calcium/lipid-binding domain, CaLB)"/>
    <property type="match status" value="1"/>
</dbReference>